<gene>
    <name evidence="2" type="ORF">LCGC14_2668330</name>
</gene>
<evidence type="ECO:0000256" key="1">
    <source>
        <dbReference type="SAM" id="Coils"/>
    </source>
</evidence>
<dbReference type="EMBL" id="LAZR01046716">
    <property type="protein sequence ID" value="KKK95882.1"/>
    <property type="molecule type" value="Genomic_DNA"/>
</dbReference>
<evidence type="ECO:0000313" key="2">
    <source>
        <dbReference type="EMBL" id="KKK95882.1"/>
    </source>
</evidence>
<comment type="caution">
    <text evidence="2">The sequence shown here is derived from an EMBL/GenBank/DDBJ whole genome shotgun (WGS) entry which is preliminary data.</text>
</comment>
<dbReference type="AlphaFoldDB" id="A0A0F8ZPU5"/>
<reference evidence="2" key="1">
    <citation type="journal article" date="2015" name="Nature">
        <title>Complex archaea that bridge the gap between prokaryotes and eukaryotes.</title>
        <authorList>
            <person name="Spang A."/>
            <person name="Saw J.H."/>
            <person name="Jorgensen S.L."/>
            <person name="Zaremba-Niedzwiedzka K."/>
            <person name="Martijn J."/>
            <person name="Lind A.E."/>
            <person name="van Eijk R."/>
            <person name="Schleper C."/>
            <person name="Guy L."/>
            <person name="Ettema T.J."/>
        </authorList>
    </citation>
    <scope>NUCLEOTIDE SEQUENCE</scope>
</reference>
<feature type="non-terminal residue" evidence="2">
    <location>
        <position position="1"/>
    </location>
</feature>
<keyword evidence="1" id="KW-0175">Coiled coil</keyword>
<accession>A0A0F8ZPU5</accession>
<proteinExistence type="predicted"/>
<protein>
    <submittedName>
        <fullName evidence="2">Uncharacterized protein</fullName>
    </submittedName>
</protein>
<sequence>IKELLKINNRLVQEAEKIKQKKENREQKERECQTILRLQQGIKTSDRDNQELDRELWQHDLQYAAETHYQVYDGRQLSKEKLQTIDSSQRKQIIRRLSKVQEEKQQGKIKLETR</sequence>
<feature type="coiled-coil region" evidence="1">
    <location>
        <begin position="1"/>
        <end position="38"/>
    </location>
</feature>
<organism evidence="2">
    <name type="scientific">marine sediment metagenome</name>
    <dbReference type="NCBI Taxonomy" id="412755"/>
    <lineage>
        <taxon>unclassified sequences</taxon>
        <taxon>metagenomes</taxon>
        <taxon>ecological metagenomes</taxon>
    </lineage>
</organism>
<name>A0A0F8ZPU5_9ZZZZ</name>